<keyword evidence="2" id="KW-0812">Transmembrane</keyword>
<evidence type="ECO:0000259" key="5">
    <source>
        <dbReference type="Pfam" id="PF01094"/>
    </source>
</evidence>
<keyword evidence="4" id="KW-0472">Membrane</keyword>
<evidence type="ECO:0000313" key="6">
    <source>
        <dbReference type="EMBL" id="KAH9365010.1"/>
    </source>
</evidence>
<dbReference type="EMBL" id="JABSTR010000003">
    <property type="protein sequence ID" value="KAH9365010.1"/>
    <property type="molecule type" value="Genomic_DNA"/>
</dbReference>
<evidence type="ECO:0000256" key="2">
    <source>
        <dbReference type="ARBA" id="ARBA00022692"/>
    </source>
</evidence>
<comment type="subcellular location">
    <subcellularLocation>
        <location evidence="1">Membrane</location>
    </subcellularLocation>
</comment>
<dbReference type="InterPro" id="IPR028082">
    <property type="entry name" value="Peripla_BP_I"/>
</dbReference>
<proteinExistence type="predicted"/>
<keyword evidence="7" id="KW-1185">Reference proteome</keyword>
<dbReference type="Proteomes" id="UP000821853">
    <property type="component" value="Unassembled WGS sequence"/>
</dbReference>
<accession>A0A9J6FP68</accession>
<gene>
    <name evidence="6" type="ORF">HPB48_010446</name>
</gene>
<dbReference type="Pfam" id="PF01094">
    <property type="entry name" value="ANF_receptor"/>
    <property type="match status" value="1"/>
</dbReference>
<dbReference type="VEuPathDB" id="VectorBase:HLOH_062384"/>
<sequence>MAFAKLTVWHSRSLLPGYRLTFRPENAGPVGTSSAIRKMTALWQSGVSAFIGPDENCYAEALVADAWNLPMITYVSARPINNPSY</sequence>
<reference evidence="6 7" key="1">
    <citation type="journal article" date="2020" name="Cell">
        <title>Large-Scale Comparative Analyses of Tick Genomes Elucidate Their Genetic Diversity and Vector Capacities.</title>
        <authorList>
            <consortium name="Tick Genome and Microbiome Consortium (TIGMIC)"/>
            <person name="Jia N."/>
            <person name="Wang J."/>
            <person name="Shi W."/>
            <person name="Du L."/>
            <person name="Sun Y."/>
            <person name="Zhan W."/>
            <person name="Jiang J.F."/>
            <person name="Wang Q."/>
            <person name="Zhang B."/>
            <person name="Ji P."/>
            <person name="Bell-Sakyi L."/>
            <person name="Cui X.M."/>
            <person name="Yuan T.T."/>
            <person name="Jiang B.G."/>
            <person name="Yang W.F."/>
            <person name="Lam T.T."/>
            <person name="Chang Q.C."/>
            <person name="Ding S.J."/>
            <person name="Wang X.J."/>
            <person name="Zhu J.G."/>
            <person name="Ruan X.D."/>
            <person name="Zhao L."/>
            <person name="Wei J.T."/>
            <person name="Ye R.Z."/>
            <person name="Que T.C."/>
            <person name="Du C.H."/>
            <person name="Zhou Y.H."/>
            <person name="Cheng J.X."/>
            <person name="Dai P.F."/>
            <person name="Guo W.B."/>
            <person name="Han X.H."/>
            <person name="Huang E.J."/>
            <person name="Li L.F."/>
            <person name="Wei W."/>
            <person name="Gao Y.C."/>
            <person name="Liu J.Z."/>
            <person name="Shao H.Z."/>
            <person name="Wang X."/>
            <person name="Wang C.C."/>
            <person name="Yang T.C."/>
            <person name="Huo Q.B."/>
            <person name="Li W."/>
            <person name="Chen H.Y."/>
            <person name="Chen S.E."/>
            <person name="Zhou L.G."/>
            <person name="Ni X.B."/>
            <person name="Tian J.H."/>
            <person name="Sheng Y."/>
            <person name="Liu T."/>
            <person name="Pan Y.S."/>
            <person name="Xia L.Y."/>
            <person name="Li J."/>
            <person name="Zhao F."/>
            <person name="Cao W.C."/>
        </authorList>
    </citation>
    <scope>NUCLEOTIDE SEQUENCE [LARGE SCALE GENOMIC DNA]</scope>
    <source>
        <strain evidence="6">HaeL-2018</strain>
    </source>
</reference>
<evidence type="ECO:0000256" key="4">
    <source>
        <dbReference type="ARBA" id="ARBA00023136"/>
    </source>
</evidence>
<dbReference type="GO" id="GO:0016020">
    <property type="term" value="C:membrane"/>
    <property type="evidence" value="ECO:0007669"/>
    <property type="project" value="UniProtKB-SubCell"/>
</dbReference>
<dbReference type="Gene3D" id="3.40.50.2300">
    <property type="match status" value="1"/>
</dbReference>
<keyword evidence="3" id="KW-1133">Transmembrane helix</keyword>
<evidence type="ECO:0000256" key="3">
    <source>
        <dbReference type="ARBA" id="ARBA00022989"/>
    </source>
</evidence>
<comment type="caution">
    <text evidence="6">The sequence shown here is derived from an EMBL/GenBank/DDBJ whole genome shotgun (WGS) entry which is preliminary data.</text>
</comment>
<name>A0A9J6FP68_HAELO</name>
<evidence type="ECO:0000313" key="7">
    <source>
        <dbReference type="Proteomes" id="UP000821853"/>
    </source>
</evidence>
<dbReference type="SUPFAM" id="SSF53822">
    <property type="entry name" value="Periplasmic binding protein-like I"/>
    <property type="match status" value="1"/>
</dbReference>
<dbReference type="AlphaFoldDB" id="A0A9J6FP68"/>
<dbReference type="InterPro" id="IPR001828">
    <property type="entry name" value="ANF_lig-bd_rcpt"/>
</dbReference>
<protein>
    <recommendedName>
        <fullName evidence="5">Receptor ligand binding region domain-containing protein</fullName>
    </recommendedName>
</protein>
<organism evidence="6 7">
    <name type="scientific">Haemaphysalis longicornis</name>
    <name type="common">Bush tick</name>
    <dbReference type="NCBI Taxonomy" id="44386"/>
    <lineage>
        <taxon>Eukaryota</taxon>
        <taxon>Metazoa</taxon>
        <taxon>Ecdysozoa</taxon>
        <taxon>Arthropoda</taxon>
        <taxon>Chelicerata</taxon>
        <taxon>Arachnida</taxon>
        <taxon>Acari</taxon>
        <taxon>Parasitiformes</taxon>
        <taxon>Ixodida</taxon>
        <taxon>Ixodoidea</taxon>
        <taxon>Ixodidae</taxon>
        <taxon>Haemaphysalinae</taxon>
        <taxon>Haemaphysalis</taxon>
    </lineage>
</organism>
<dbReference type="OMA" id="PMITYVS"/>
<feature type="domain" description="Receptor ligand binding region" evidence="5">
    <location>
        <begin position="3"/>
        <end position="79"/>
    </location>
</feature>
<evidence type="ECO:0000256" key="1">
    <source>
        <dbReference type="ARBA" id="ARBA00004370"/>
    </source>
</evidence>
<dbReference type="OrthoDB" id="60033at2759"/>